<gene>
    <name evidence="2" type="ORF">HYPSUDRAFT_205059</name>
</gene>
<feature type="compositionally biased region" description="Basic residues" evidence="1">
    <location>
        <begin position="135"/>
        <end position="145"/>
    </location>
</feature>
<proteinExistence type="predicted"/>
<evidence type="ECO:0000313" key="2">
    <source>
        <dbReference type="EMBL" id="KJA18836.1"/>
    </source>
</evidence>
<feature type="compositionally biased region" description="Gly residues" evidence="1">
    <location>
        <begin position="1"/>
        <end position="18"/>
    </location>
</feature>
<evidence type="ECO:0000313" key="3">
    <source>
        <dbReference type="Proteomes" id="UP000054270"/>
    </source>
</evidence>
<accession>A0A0D2NPZ3</accession>
<dbReference type="AlphaFoldDB" id="A0A0D2NPZ3"/>
<name>A0A0D2NPZ3_HYPSF</name>
<keyword evidence="3" id="KW-1185">Reference proteome</keyword>
<feature type="compositionally biased region" description="Low complexity" evidence="1">
    <location>
        <begin position="110"/>
        <end position="134"/>
    </location>
</feature>
<reference evidence="3" key="1">
    <citation type="submission" date="2014-04" db="EMBL/GenBank/DDBJ databases">
        <title>Evolutionary Origins and Diversification of the Mycorrhizal Mutualists.</title>
        <authorList>
            <consortium name="DOE Joint Genome Institute"/>
            <consortium name="Mycorrhizal Genomics Consortium"/>
            <person name="Kohler A."/>
            <person name="Kuo A."/>
            <person name="Nagy L.G."/>
            <person name="Floudas D."/>
            <person name="Copeland A."/>
            <person name="Barry K.W."/>
            <person name="Cichocki N."/>
            <person name="Veneault-Fourrey C."/>
            <person name="LaButti K."/>
            <person name="Lindquist E.A."/>
            <person name="Lipzen A."/>
            <person name="Lundell T."/>
            <person name="Morin E."/>
            <person name="Murat C."/>
            <person name="Riley R."/>
            <person name="Ohm R."/>
            <person name="Sun H."/>
            <person name="Tunlid A."/>
            <person name="Henrissat B."/>
            <person name="Grigoriev I.V."/>
            <person name="Hibbett D.S."/>
            <person name="Martin F."/>
        </authorList>
    </citation>
    <scope>NUCLEOTIDE SEQUENCE [LARGE SCALE GENOMIC DNA]</scope>
    <source>
        <strain evidence="3">FD-334 SS-4</strain>
    </source>
</reference>
<organism evidence="2 3">
    <name type="scientific">Hypholoma sublateritium (strain FD-334 SS-4)</name>
    <dbReference type="NCBI Taxonomy" id="945553"/>
    <lineage>
        <taxon>Eukaryota</taxon>
        <taxon>Fungi</taxon>
        <taxon>Dikarya</taxon>
        <taxon>Basidiomycota</taxon>
        <taxon>Agaricomycotina</taxon>
        <taxon>Agaricomycetes</taxon>
        <taxon>Agaricomycetidae</taxon>
        <taxon>Agaricales</taxon>
        <taxon>Agaricineae</taxon>
        <taxon>Strophariaceae</taxon>
        <taxon>Hypholoma</taxon>
    </lineage>
</organism>
<sequence>MGGATAGAGGTKRGGGGHSPRPTSSIVGPNLDFTACTSRSPQTTARIEDLQAVIIPEGAFTTSSAPLRLQAHIPSPGAPKIDPVRVSRDMNFQRSIPQKRGVGRASHALAPAPHGDSSSSPSTPGTTAYRPRCPSTRRPRTLYQI</sequence>
<feature type="region of interest" description="Disordered" evidence="1">
    <location>
        <begin position="1"/>
        <end position="31"/>
    </location>
</feature>
<dbReference type="EMBL" id="KN817584">
    <property type="protein sequence ID" value="KJA18836.1"/>
    <property type="molecule type" value="Genomic_DNA"/>
</dbReference>
<feature type="region of interest" description="Disordered" evidence="1">
    <location>
        <begin position="94"/>
        <end position="145"/>
    </location>
</feature>
<dbReference type="Proteomes" id="UP000054270">
    <property type="component" value="Unassembled WGS sequence"/>
</dbReference>
<protein>
    <submittedName>
        <fullName evidence="2">Uncharacterized protein</fullName>
    </submittedName>
</protein>
<evidence type="ECO:0000256" key="1">
    <source>
        <dbReference type="SAM" id="MobiDB-lite"/>
    </source>
</evidence>